<evidence type="ECO:0000256" key="3">
    <source>
        <dbReference type="ARBA" id="ARBA00022691"/>
    </source>
</evidence>
<sequence length="331" mass="37159">MPLNYIDLFSGAGGLSLGFEQAGFQQILSVEIEPSYCETYCHNFPHHTVLQKDLTKLSDDDLLDELKGQKADVVIGGPPCQGFSMAGNIGRTFADDPRNHLFKEFVRVVKLTKPKFFVMENVARLYTHKSGKTRQEIIEYFQYIGYQVECQVLNAVDFGVPQNRSRVVFIGRKNQGNIIFPKPLKVACKTVFEAIGHFPKLLAGESCPQLPNHAAMNHTPQMLEKMAFVKNGGDRGDIPKNLRPTSGDVRKYIRYDSNKPAVCITGDMRKVFHYEQNRALTVRELAALQSFPDDFVFCGTKIAQQQQVGNAVPPLLAKVIAECILKMNENE</sequence>
<dbReference type="PANTHER" id="PTHR10629:SF52">
    <property type="entry name" value="DNA (CYTOSINE-5)-METHYLTRANSFERASE 1"/>
    <property type="match status" value="1"/>
</dbReference>
<evidence type="ECO:0000313" key="10">
    <source>
        <dbReference type="Proteomes" id="UP000254209"/>
    </source>
</evidence>
<gene>
    <name evidence="9" type="primary">haeIIIM_2</name>
    <name evidence="9" type="ORF">NCTC10283_01288</name>
</gene>
<reference evidence="9 10" key="1">
    <citation type="submission" date="2018-06" db="EMBL/GenBank/DDBJ databases">
        <authorList>
            <consortium name="Pathogen Informatics"/>
            <person name="Doyle S."/>
        </authorList>
    </citation>
    <scope>NUCLEOTIDE SEQUENCE [LARGE SCALE GENOMIC DNA]</scope>
    <source>
        <strain evidence="9 10">NCTC10283</strain>
    </source>
</reference>
<dbReference type="CDD" id="cd00315">
    <property type="entry name" value="Cyt_C5_DNA_methylase"/>
    <property type="match status" value="1"/>
</dbReference>
<dbReference type="PROSITE" id="PS51679">
    <property type="entry name" value="SAM_MT_C5"/>
    <property type="match status" value="1"/>
</dbReference>
<comment type="catalytic activity">
    <reaction evidence="5 8">
        <text>a 2'-deoxycytidine in DNA + S-adenosyl-L-methionine = a 5-methyl-2'-deoxycytidine in DNA + S-adenosyl-L-homocysteine + H(+)</text>
        <dbReference type="Rhea" id="RHEA:13681"/>
        <dbReference type="Rhea" id="RHEA-COMP:11369"/>
        <dbReference type="Rhea" id="RHEA-COMP:11370"/>
        <dbReference type="ChEBI" id="CHEBI:15378"/>
        <dbReference type="ChEBI" id="CHEBI:57856"/>
        <dbReference type="ChEBI" id="CHEBI:59789"/>
        <dbReference type="ChEBI" id="CHEBI:85452"/>
        <dbReference type="ChEBI" id="CHEBI:85454"/>
        <dbReference type="EC" id="2.1.1.37"/>
    </reaction>
</comment>
<dbReference type="InterPro" id="IPR029063">
    <property type="entry name" value="SAM-dependent_MTases_sf"/>
</dbReference>
<evidence type="ECO:0000256" key="8">
    <source>
        <dbReference type="RuleBase" id="RU000417"/>
    </source>
</evidence>
<dbReference type="Proteomes" id="UP000254209">
    <property type="component" value="Unassembled WGS sequence"/>
</dbReference>
<dbReference type="PROSITE" id="PS00094">
    <property type="entry name" value="C5_MTASE_1"/>
    <property type="match status" value="1"/>
</dbReference>
<dbReference type="RefSeq" id="WP_034292109.1">
    <property type="nucleotide sequence ID" value="NZ_CP091519.2"/>
</dbReference>
<dbReference type="Pfam" id="PF00145">
    <property type="entry name" value="DNA_methylase"/>
    <property type="match status" value="1"/>
</dbReference>
<evidence type="ECO:0000313" key="9">
    <source>
        <dbReference type="EMBL" id="SSY71148.1"/>
    </source>
</evidence>
<evidence type="ECO:0000256" key="7">
    <source>
        <dbReference type="RuleBase" id="RU000416"/>
    </source>
</evidence>
<dbReference type="EMBL" id="UFSO01000002">
    <property type="protein sequence ID" value="SSY71148.1"/>
    <property type="molecule type" value="Genomic_DNA"/>
</dbReference>
<dbReference type="SUPFAM" id="SSF53335">
    <property type="entry name" value="S-adenosyl-L-methionine-dependent methyltransferases"/>
    <property type="match status" value="1"/>
</dbReference>
<dbReference type="PANTHER" id="PTHR10629">
    <property type="entry name" value="CYTOSINE-SPECIFIC METHYLTRANSFERASE"/>
    <property type="match status" value="1"/>
</dbReference>
<name>A0A376BNA2_9NEIS</name>
<evidence type="ECO:0000256" key="1">
    <source>
        <dbReference type="ARBA" id="ARBA00022603"/>
    </source>
</evidence>
<dbReference type="OrthoDB" id="9813719at2"/>
<dbReference type="EC" id="2.1.1.37" evidence="8"/>
<dbReference type="PRINTS" id="PR00105">
    <property type="entry name" value="C5METTRFRASE"/>
</dbReference>
<evidence type="ECO:0000256" key="2">
    <source>
        <dbReference type="ARBA" id="ARBA00022679"/>
    </source>
</evidence>
<accession>A0A376BNA2</accession>
<dbReference type="STRING" id="1120980.GCA_000745955_00926"/>
<evidence type="ECO:0000256" key="5">
    <source>
        <dbReference type="ARBA" id="ARBA00047422"/>
    </source>
</evidence>
<dbReference type="GO" id="GO:0032259">
    <property type="term" value="P:methylation"/>
    <property type="evidence" value="ECO:0007669"/>
    <property type="project" value="UniProtKB-KW"/>
</dbReference>
<evidence type="ECO:0000256" key="6">
    <source>
        <dbReference type="PROSITE-ProRule" id="PRU01016"/>
    </source>
</evidence>
<dbReference type="InterPro" id="IPR031303">
    <property type="entry name" value="C5_meth_CS"/>
</dbReference>
<feature type="active site" evidence="6">
    <location>
        <position position="80"/>
    </location>
</feature>
<dbReference type="InterPro" id="IPR001525">
    <property type="entry name" value="C5_MeTfrase"/>
</dbReference>
<dbReference type="InterPro" id="IPR050390">
    <property type="entry name" value="C5-Methyltransferase"/>
</dbReference>
<dbReference type="GO" id="GO:0003677">
    <property type="term" value="F:DNA binding"/>
    <property type="evidence" value="ECO:0007669"/>
    <property type="project" value="TreeGrafter"/>
</dbReference>
<keyword evidence="1 6" id="KW-0489">Methyltransferase</keyword>
<keyword evidence="3 6" id="KW-0949">S-adenosyl-L-methionine</keyword>
<dbReference type="REBASE" id="375828">
    <property type="entry name" value="M1.Acr10283III"/>
</dbReference>
<keyword evidence="4" id="KW-0680">Restriction system</keyword>
<keyword evidence="10" id="KW-1185">Reference proteome</keyword>
<dbReference type="Gene3D" id="3.40.50.150">
    <property type="entry name" value="Vaccinia Virus protein VP39"/>
    <property type="match status" value="1"/>
</dbReference>
<proteinExistence type="inferred from homology"/>
<dbReference type="InterPro" id="IPR018117">
    <property type="entry name" value="C5_DNA_meth_AS"/>
</dbReference>
<keyword evidence="2 6" id="KW-0808">Transferase</keyword>
<dbReference type="Gene3D" id="3.90.120.10">
    <property type="entry name" value="DNA Methylase, subunit A, domain 2"/>
    <property type="match status" value="1"/>
</dbReference>
<dbReference type="AlphaFoldDB" id="A0A376BNA2"/>
<dbReference type="PROSITE" id="PS00095">
    <property type="entry name" value="C5_MTASE_2"/>
    <property type="match status" value="1"/>
</dbReference>
<protein>
    <recommendedName>
        <fullName evidence="8">Cytosine-specific methyltransferase</fullName>
        <ecNumber evidence="8">2.1.1.37</ecNumber>
    </recommendedName>
</protein>
<dbReference type="NCBIfam" id="TIGR00675">
    <property type="entry name" value="dcm"/>
    <property type="match status" value="1"/>
</dbReference>
<dbReference type="GO" id="GO:0009307">
    <property type="term" value="P:DNA restriction-modification system"/>
    <property type="evidence" value="ECO:0007669"/>
    <property type="project" value="UniProtKB-KW"/>
</dbReference>
<dbReference type="GO" id="GO:0044027">
    <property type="term" value="P:negative regulation of gene expression via chromosomal CpG island methylation"/>
    <property type="evidence" value="ECO:0007669"/>
    <property type="project" value="TreeGrafter"/>
</dbReference>
<dbReference type="GO" id="GO:0003886">
    <property type="term" value="F:DNA (cytosine-5-)-methyltransferase activity"/>
    <property type="evidence" value="ECO:0007669"/>
    <property type="project" value="UniProtKB-EC"/>
</dbReference>
<evidence type="ECO:0000256" key="4">
    <source>
        <dbReference type="ARBA" id="ARBA00022747"/>
    </source>
</evidence>
<organism evidence="9 10">
    <name type="scientific">Alysiella crassa</name>
    <dbReference type="NCBI Taxonomy" id="153491"/>
    <lineage>
        <taxon>Bacteria</taxon>
        <taxon>Pseudomonadati</taxon>
        <taxon>Pseudomonadota</taxon>
        <taxon>Betaproteobacteria</taxon>
        <taxon>Neisseriales</taxon>
        <taxon>Neisseriaceae</taxon>
        <taxon>Alysiella</taxon>
    </lineage>
</organism>
<comment type="similarity">
    <text evidence="6 7">Belongs to the class I-like SAM-binding methyltransferase superfamily. C5-methyltransferase family.</text>
</comment>